<dbReference type="Gene3D" id="3.40.50.1980">
    <property type="entry name" value="Nitrogenase molybdenum iron protein domain"/>
    <property type="match status" value="2"/>
</dbReference>
<dbReference type="PANTHER" id="PTHR30535">
    <property type="entry name" value="VITAMIN B12-BINDING PROTEIN"/>
    <property type="match status" value="1"/>
</dbReference>
<organism evidence="2 3">
    <name type="scientific">Haematobacter massiliensis</name>
    <dbReference type="NCBI Taxonomy" id="195105"/>
    <lineage>
        <taxon>Bacteria</taxon>
        <taxon>Pseudomonadati</taxon>
        <taxon>Pseudomonadota</taxon>
        <taxon>Alphaproteobacteria</taxon>
        <taxon>Rhodobacterales</taxon>
        <taxon>Paracoccaceae</taxon>
        <taxon>Haematobacter</taxon>
    </lineage>
</organism>
<feature type="compositionally biased region" description="Low complexity" evidence="1">
    <location>
        <begin position="7"/>
        <end position="20"/>
    </location>
</feature>
<dbReference type="PANTHER" id="PTHR30535:SF34">
    <property type="entry name" value="MOLYBDATE-BINDING PROTEIN MOLA"/>
    <property type="match status" value="1"/>
</dbReference>
<accession>A0A086Y534</accession>
<dbReference type="eggNOG" id="COG0614">
    <property type="taxonomic scope" value="Bacteria"/>
</dbReference>
<evidence type="ECO:0000313" key="3">
    <source>
        <dbReference type="Proteomes" id="UP000028826"/>
    </source>
</evidence>
<dbReference type="STRING" id="195105.CN97_17135"/>
<name>A0A086Y534_9RHOB</name>
<dbReference type="SUPFAM" id="SSF53807">
    <property type="entry name" value="Helical backbone' metal receptor"/>
    <property type="match status" value="1"/>
</dbReference>
<gene>
    <name evidence="2" type="ORF">CN97_17135</name>
</gene>
<dbReference type="AlphaFoldDB" id="A0A086Y534"/>
<dbReference type="Proteomes" id="UP000028826">
    <property type="component" value="Unassembled WGS sequence"/>
</dbReference>
<dbReference type="OrthoDB" id="9775594at2"/>
<dbReference type="EMBL" id="JGYG01000006">
    <property type="protein sequence ID" value="KFI29384.1"/>
    <property type="molecule type" value="Genomic_DNA"/>
</dbReference>
<evidence type="ECO:0000313" key="2">
    <source>
        <dbReference type="EMBL" id="KFI29384.1"/>
    </source>
</evidence>
<protein>
    <submittedName>
        <fullName evidence="2">ABC transporter substrate-binding protein</fullName>
    </submittedName>
</protein>
<dbReference type="GeneID" id="39675969"/>
<proteinExistence type="predicted"/>
<keyword evidence="3" id="KW-1185">Reference proteome</keyword>
<evidence type="ECO:0000256" key="1">
    <source>
        <dbReference type="SAM" id="MobiDB-lite"/>
    </source>
</evidence>
<sequence length="412" mass="42766">MVKRTARPAQAEAGGAATRRPAFARGASRQVQGKRCWPWRARWLTAVASVRAGSWAAICVLGLLPWSAAAEVIIEDDAGRQVTLPHPAQRIVLTDGMGFIALALIDADPAARLAGWNAERLDAGARMQMEAALPALAAVPDIGDPAAGGSVEALIALSPDLVVLDPFYNRSSTTIRVLEAAGIPVAILALTPTLRAEEPHAGLLRLGQLIGREEEARTYAAFADARIARIRARLAGLPATDRPPVLLEAHAGRGTCCLSPGKGEGIGDFVDFAGGENIGAEVIPGMAGPLAAEYVIARAPRVYIATGGSYMAAAGGLVVGPGAEAEAARQGLRAAASRPGIADTPAFATQNLHGIWHGLTISAINVVAIEALARWIHPDLFPDLDPAVTLAEINARFLAAPLTGALWIDAAE</sequence>
<feature type="region of interest" description="Disordered" evidence="1">
    <location>
        <begin position="1"/>
        <end position="26"/>
    </location>
</feature>
<reference evidence="2 3" key="1">
    <citation type="submission" date="2014-03" db="EMBL/GenBank/DDBJ databases">
        <title>Genome of Haematobacter massiliensis CCUG 47968.</title>
        <authorList>
            <person name="Wang D."/>
            <person name="Wang G."/>
        </authorList>
    </citation>
    <scope>NUCLEOTIDE SEQUENCE [LARGE SCALE GENOMIC DNA]</scope>
    <source>
        <strain evidence="2 3">CCUG 47968</strain>
    </source>
</reference>
<dbReference type="RefSeq" id="WP_051911151.1">
    <property type="nucleotide sequence ID" value="NZ_JGYG01000006.1"/>
</dbReference>
<dbReference type="PROSITE" id="PS50983">
    <property type="entry name" value="FE_B12_PBP"/>
    <property type="match status" value="1"/>
</dbReference>
<comment type="caution">
    <text evidence="2">The sequence shown here is derived from an EMBL/GenBank/DDBJ whole genome shotgun (WGS) entry which is preliminary data.</text>
</comment>
<dbReference type="Pfam" id="PF01497">
    <property type="entry name" value="Peripla_BP_2"/>
    <property type="match status" value="1"/>
</dbReference>
<dbReference type="InterPro" id="IPR050902">
    <property type="entry name" value="ABC_Transporter_SBP"/>
</dbReference>
<dbReference type="InterPro" id="IPR002491">
    <property type="entry name" value="ABC_transptr_periplasmic_BD"/>
</dbReference>